<dbReference type="PANTHER" id="PTHR21015">
    <property type="entry name" value="UDP-N-ACETYLGLUCOSAMINE--N-ACETYLMURAMYL-(PENTAPEPTIDE) PYROPHOSPHORYL-UNDECAPRENOL N-ACETYLGLUCOSAMINE TRANSFERASE 1"/>
    <property type="match status" value="1"/>
</dbReference>
<dbReference type="SUPFAM" id="SSF53756">
    <property type="entry name" value="UDP-Glycosyltransferase/glycogen phosphorylase"/>
    <property type="match status" value="1"/>
</dbReference>
<dbReference type="Pfam" id="PF04101">
    <property type="entry name" value="Glyco_tran_28_C"/>
    <property type="match status" value="1"/>
</dbReference>
<evidence type="ECO:0000313" key="3">
    <source>
        <dbReference type="Proteomes" id="UP001244552"/>
    </source>
</evidence>
<dbReference type="InterPro" id="IPR007235">
    <property type="entry name" value="Glyco_trans_28_C"/>
</dbReference>
<dbReference type="Gene3D" id="3.40.50.2000">
    <property type="entry name" value="Glycogen Phosphorylase B"/>
    <property type="match status" value="1"/>
</dbReference>
<comment type="caution">
    <text evidence="2">The sequence shown here is derived from an EMBL/GenBank/DDBJ whole genome shotgun (WGS) entry which is preliminary data.</text>
</comment>
<dbReference type="Proteomes" id="UP001244552">
    <property type="component" value="Unassembled WGS sequence"/>
</dbReference>
<gene>
    <name evidence="2" type="ORF">QO018_004615</name>
</gene>
<reference evidence="2 3" key="1">
    <citation type="submission" date="2023-07" db="EMBL/GenBank/DDBJ databases">
        <title>Genomic Encyclopedia of Type Strains, Phase IV (KMG-IV): sequencing the most valuable type-strain genomes for metagenomic binning, comparative biology and taxonomic classification.</title>
        <authorList>
            <person name="Goeker M."/>
        </authorList>
    </citation>
    <scope>NUCLEOTIDE SEQUENCE [LARGE SCALE GENOMIC DNA]</scope>
    <source>
        <strain evidence="2 3">DSM 19922</strain>
    </source>
</reference>
<name>A0ABU0MQN2_9PROT</name>
<dbReference type="EMBL" id="JAUSVU010000020">
    <property type="protein sequence ID" value="MDQ0535731.1"/>
    <property type="molecule type" value="Genomic_DNA"/>
</dbReference>
<proteinExistence type="predicted"/>
<evidence type="ECO:0000313" key="2">
    <source>
        <dbReference type="EMBL" id="MDQ0535731.1"/>
    </source>
</evidence>
<sequence length="403" mass="41954">MPLRPKRLMIVVTHLLGTGHLSRALALADSFAGAGWAVDVVSGGRPAPHLGDGQGTGGTTLHQLPPLASDGADFSTLLAADGAPATAGLFAARAAMLGALFDALRPDVLVTELFPFGRRALTAEFDALLERARAAGRPPLVLASVRDILAPPSKPARVAETERRLLRLYDGVLVHSDPAVVPLEESWPLTAAMMPLLRYTGFVVPPPPAAAAGTDGQGEILVTAGGGPVGRAVFEAAARCAALCAALWAAGDLEPGSLPPLRWRLLVARGDEALADRLRALAPPERLLVEPVRPDFRALLGRAAAAVGRCGYNTALDCLTAGVPSVFCPFEDGREVEQTIRATLLARRPGIAMLREADLTPDSLARSLGAVLGTRVAPLAPSSLAGAARSVEIVEDMLAERRS</sequence>
<accession>A0ABU0MQN2</accession>
<dbReference type="PANTHER" id="PTHR21015:SF28">
    <property type="entry name" value="SLL1722 PROTEIN"/>
    <property type="match status" value="1"/>
</dbReference>
<evidence type="ECO:0000259" key="1">
    <source>
        <dbReference type="Pfam" id="PF04101"/>
    </source>
</evidence>
<keyword evidence="3" id="KW-1185">Reference proteome</keyword>
<organism evidence="2 3">
    <name type="scientific">Azospirillum picis</name>
    <dbReference type="NCBI Taxonomy" id="488438"/>
    <lineage>
        <taxon>Bacteria</taxon>
        <taxon>Pseudomonadati</taxon>
        <taxon>Pseudomonadota</taxon>
        <taxon>Alphaproteobacteria</taxon>
        <taxon>Rhodospirillales</taxon>
        <taxon>Azospirillaceae</taxon>
        <taxon>Azospirillum</taxon>
    </lineage>
</organism>
<protein>
    <submittedName>
        <fullName evidence="2">Glycosyltransferase</fullName>
    </submittedName>
</protein>
<feature type="domain" description="Glycosyl transferase family 28 C-terminal" evidence="1">
    <location>
        <begin position="294"/>
        <end position="376"/>
    </location>
</feature>
<dbReference type="RefSeq" id="WP_307354519.1">
    <property type="nucleotide sequence ID" value="NZ_JAGINO010000022.1"/>
</dbReference>